<keyword evidence="4" id="KW-1185">Reference proteome</keyword>
<feature type="domain" description="AB hydrolase-1" evidence="2">
    <location>
        <begin position="88"/>
        <end position="229"/>
    </location>
</feature>
<dbReference type="STRING" id="1220188.A0A4S3J441"/>
<feature type="compositionally biased region" description="Basic and acidic residues" evidence="1">
    <location>
        <begin position="435"/>
        <end position="444"/>
    </location>
</feature>
<dbReference type="Pfam" id="PF12697">
    <property type="entry name" value="Abhydrolase_6"/>
    <property type="match status" value="1"/>
</dbReference>
<dbReference type="EMBL" id="SOSA01000627">
    <property type="protein sequence ID" value="THC89629.1"/>
    <property type="molecule type" value="Genomic_DNA"/>
</dbReference>
<evidence type="ECO:0000259" key="2">
    <source>
        <dbReference type="Pfam" id="PF12697"/>
    </source>
</evidence>
<reference evidence="3 4" key="1">
    <citation type="submission" date="2019-03" db="EMBL/GenBank/DDBJ databases">
        <title>The genome sequence of a newly discovered highly antifungal drug resistant Aspergillus species, Aspergillus tanneri NIH 1004.</title>
        <authorList>
            <person name="Mounaud S."/>
            <person name="Singh I."/>
            <person name="Joardar V."/>
            <person name="Pakala S."/>
            <person name="Pakala S."/>
            <person name="Venepally P."/>
            <person name="Hoover J."/>
            <person name="Nierman W."/>
            <person name="Chung J."/>
            <person name="Losada L."/>
        </authorList>
    </citation>
    <scope>NUCLEOTIDE SEQUENCE [LARGE SCALE GENOMIC DNA]</scope>
    <source>
        <strain evidence="3 4">NIH1004</strain>
    </source>
</reference>
<feature type="region of interest" description="Disordered" evidence="1">
    <location>
        <begin position="409"/>
        <end position="444"/>
    </location>
</feature>
<dbReference type="Proteomes" id="UP000308092">
    <property type="component" value="Unassembled WGS sequence"/>
</dbReference>
<gene>
    <name evidence="3" type="ORF">EYZ11_010921</name>
</gene>
<dbReference type="InterPro" id="IPR029058">
    <property type="entry name" value="AB_hydrolase_fold"/>
</dbReference>
<evidence type="ECO:0000256" key="1">
    <source>
        <dbReference type="SAM" id="MobiDB-lite"/>
    </source>
</evidence>
<dbReference type="AlphaFoldDB" id="A0A4S3J441"/>
<protein>
    <recommendedName>
        <fullName evidence="2">AB hydrolase-1 domain-containing protein</fullName>
    </recommendedName>
</protein>
<comment type="caution">
    <text evidence="3">The sequence shown here is derived from an EMBL/GenBank/DDBJ whole genome shotgun (WGS) entry which is preliminary data.</text>
</comment>
<organism evidence="3 4">
    <name type="scientific">Aspergillus tanneri</name>
    <dbReference type="NCBI Taxonomy" id="1220188"/>
    <lineage>
        <taxon>Eukaryota</taxon>
        <taxon>Fungi</taxon>
        <taxon>Dikarya</taxon>
        <taxon>Ascomycota</taxon>
        <taxon>Pezizomycotina</taxon>
        <taxon>Eurotiomycetes</taxon>
        <taxon>Eurotiomycetidae</taxon>
        <taxon>Eurotiales</taxon>
        <taxon>Aspergillaceae</taxon>
        <taxon>Aspergillus</taxon>
        <taxon>Aspergillus subgen. Circumdati</taxon>
    </lineage>
</organism>
<feature type="compositionally biased region" description="Basic and acidic residues" evidence="1">
    <location>
        <begin position="413"/>
        <end position="428"/>
    </location>
</feature>
<dbReference type="SUPFAM" id="SSF53474">
    <property type="entry name" value="alpha/beta-Hydrolases"/>
    <property type="match status" value="1"/>
</dbReference>
<dbReference type="VEuPathDB" id="FungiDB:EYZ11_010921"/>
<accession>A0A4S3J441</accession>
<dbReference type="Gene3D" id="3.40.50.1820">
    <property type="entry name" value="alpha/beta hydrolase"/>
    <property type="match status" value="1"/>
</dbReference>
<sequence length="444" mass="50392">MLPGPFRIVEHVVPCQHIREYPAATANEQEDELQLAVKQYIPLDNLHPQPGDVTILAAHANGFPKELYEPLWEEIYARSKANGFRIRSIWMADVAHQGQSSVINEDLLGNDPSWFDHPRDLLHLVNVKRKEMPRPIVGIGHSFGGAHLTHLCLIHPRLIHTLILLDPVIQRESTQLDHAEAINQKLTITKTTQLSTYRRDRWPSRKAAATSYKKNPVYQAWDPRVLERWIQSGLRDLPTAIHPLSEDQSTNMGSDDDRPVTLTTPLHQEVFTFSRPNYDGPPGKDVPPNQLTHPDLNPNHLGSFPFYRPEPSRIFAQLPHLRPSVLYVFGGKSEMCQPEMMADKMATTGRGVGGSGGVPVGRVRDVYFERFGHLLAQEAPIECGEAASKWLGSELKRWREEDEAFRAQWSRKSKVEKQTIDARWKEHVPPPVRPTKGDDSKSKL</sequence>
<dbReference type="ESTHER" id="9euro-a0a4s3j441">
    <property type="family name" value="MpaH"/>
</dbReference>
<dbReference type="InterPro" id="IPR000073">
    <property type="entry name" value="AB_hydrolase_1"/>
</dbReference>
<proteinExistence type="predicted"/>
<evidence type="ECO:0000313" key="4">
    <source>
        <dbReference type="Proteomes" id="UP000308092"/>
    </source>
</evidence>
<name>A0A4S3J441_9EURO</name>
<evidence type="ECO:0000313" key="3">
    <source>
        <dbReference type="EMBL" id="THC89629.1"/>
    </source>
</evidence>